<dbReference type="Proteomes" id="UP001054846">
    <property type="component" value="Chromosome"/>
</dbReference>
<evidence type="ECO:0000313" key="4">
    <source>
        <dbReference type="EMBL" id="UFP94897.1"/>
    </source>
</evidence>
<dbReference type="InterPro" id="IPR021133">
    <property type="entry name" value="HEAT_type_2"/>
</dbReference>
<proteinExistence type="predicted"/>
<evidence type="ECO:0000256" key="3">
    <source>
        <dbReference type="ARBA" id="ARBA00045876"/>
    </source>
</evidence>
<organism evidence="4 5">
    <name type="scientific">Gloeobacter morelensis MG652769</name>
    <dbReference type="NCBI Taxonomy" id="2781736"/>
    <lineage>
        <taxon>Bacteria</taxon>
        <taxon>Bacillati</taxon>
        <taxon>Cyanobacteriota</taxon>
        <taxon>Cyanophyceae</taxon>
        <taxon>Gloeobacterales</taxon>
        <taxon>Gloeobacteraceae</taxon>
        <taxon>Gloeobacter</taxon>
        <taxon>Gloeobacter morelensis</taxon>
    </lineage>
</organism>
<dbReference type="EMBL" id="CP063845">
    <property type="protein sequence ID" value="UFP94897.1"/>
    <property type="molecule type" value="Genomic_DNA"/>
</dbReference>
<name>A0ABY3PNB5_9CYAN</name>
<dbReference type="SMART" id="SM00567">
    <property type="entry name" value="EZ_HEAT"/>
    <property type="match status" value="6"/>
</dbReference>
<keyword evidence="2" id="KW-0605">Phycobilisome</keyword>
<dbReference type="Gene3D" id="1.25.10.10">
    <property type="entry name" value="Leucine-rich Repeat Variant"/>
    <property type="match status" value="2"/>
</dbReference>
<protein>
    <submittedName>
        <fullName evidence="4">HEAT repeat domain-containing protein</fullName>
    </submittedName>
</protein>
<dbReference type="InterPro" id="IPR004155">
    <property type="entry name" value="PBS_lyase_HEAT"/>
</dbReference>
<keyword evidence="5" id="KW-1185">Reference proteome</keyword>
<dbReference type="PANTHER" id="PTHR12697">
    <property type="entry name" value="PBS LYASE HEAT-LIKE PROTEIN"/>
    <property type="match status" value="1"/>
</dbReference>
<reference evidence="4 5" key="1">
    <citation type="journal article" date="2021" name="Genome Biol. Evol.">
        <title>Complete Genome Sequencing of a Novel Gloeobacter Species from a Waterfall Cave in Mexico.</title>
        <authorList>
            <person name="Saw J.H."/>
            <person name="Cardona T."/>
            <person name="Montejano G."/>
        </authorList>
    </citation>
    <scope>NUCLEOTIDE SEQUENCE [LARGE SCALE GENOMIC DNA]</scope>
    <source>
        <strain evidence="4">MG652769</strain>
    </source>
</reference>
<evidence type="ECO:0000256" key="1">
    <source>
        <dbReference type="ARBA" id="ARBA00022549"/>
    </source>
</evidence>
<dbReference type="RefSeq" id="WP_230841961.1">
    <property type="nucleotide sequence ID" value="NZ_CP063845.1"/>
</dbReference>
<keyword evidence="1" id="KW-0042">Antenna complex</keyword>
<accession>A0ABY3PNB5</accession>
<dbReference type="Pfam" id="PF13646">
    <property type="entry name" value="HEAT_2"/>
    <property type="match status" value="2"/>
</dbReference>
<comment type="function">
    <text evidence="3">Catalyzes the hydroxylation of the N(6)-(4-aminobutyl)-L-lysine intermediate produced by deoxyhypusine synthase/DHPS on a critical lysine of the eukaryotic translation initiation factor 5A/eIF-5A. This is the second step of the post-translational modification of that lysine into an unusual amino acid residue named hypusine. Hypusination is unique to mature eIF-5A factor and is essential for its function.</text>
</comment>
<gene>
    <name evidence="4" type="ORF">ISF26_01205</name>
</gene>
<evidence type="ECO:0000313" key="5">
    <source>
        <dbReference type="Proteomes" id="UP001054846"/>
    </source>
</evidence>
<dbReference type="PROSITE" id="PS50077">
    <property type="entry name" value="HEAT_REPEAT"/>
    <property type="match status" value="1"/>
</dbReference>
<dbReference type="InterPro" id="IPR011989">
    <property type="entry name" value="ARM-like"/>
</dbReference>
<sequence length="290" mass="30005">MVDPQPSAPTAEATDRLLDAVNAQLTIGTFDTSDIALLGQMVASLADGRGMVRLGLVEAFGKIGLPAVPMLLEGLSHHPNPVVRRSCGKALAKTSDPQAVPVLIEALLHDEDTVVRSSAAGALAKMGEAAVPQLIALLTSEHSETAKGHAAWALAFMGAEVAEHLYTAYTHPAAAVRTAVVAAVANLTQETTDDRAVTLLESALTDSAPEVRAEAAAALGTLAHQPAVPLLIEQLTDPSPEVRKTAALALAKIGDPTSLGPLEAQLARESGELQRVVAMALAQLQKRAMA</sequence>
<dbReference type="SUPFAM" id="SSF48371">
    <property type="entry name" value="ARM repeat"/>
    <property type="match status" value="1"/>
</dbReference>
<dbReference type="InterPro" id="IPR016024">
    <property type="entry name" value="ARM-type_fold"/>
</dbReference>
<evidence type="ECO:0000256" key="2">
    <source>
        <dbReference type="ARBA" id="ARBA00022738"/>
    </source>
</evidence>
<dbReference type="PANTHER" id="PTHR12697:SF38">
    <property type="entry name" value="PBS LYASE HEAT DOMAIN PROTEIN REPEAT-CONTAINING PROTEIN"/>
    <property type="match status" value="1"/>
</dbReference>